<keyword evidence="2" id="KW-0732">Signal</keyword>
<dbReference type="Proteomes" id="UP000265140">
    <property type="component" value="Chromosome 7"/>
</dbReference>
<dbReference type="PANTHER" id="PTHR45828">
    <property type="entry name" value="CYTOCHROME B561/FERRIC REDUCTASE TRANSMEMBRANE"/>
    <property type="match status" value="1"/>
</dbReference>
<evidence type="ECO:0000259" key="3">
    <source>
        <dbReference type="PROSITE" id="PS51019"/>
    </source>
</evidence>
<evidence type="ECO:0000313" key="5">
    <source>
        <dbReference type="Proteomes" id="UP000265140"/>
    </source>
</evidence>
<dbReference type="PANTHER" id="PTHR45828:SF32">
    <property type="entry name" value="SI:DKEY-251I10.2"/>
    <property type="match status" value="1"/>
</dbReference>
<name>A0A3P8Z2M1_ESOLU</name>
<reference evidence="4" key="3">
    <citation type="submission" date="2025-08" db="UniProtKB">
        <authorList>
            <consortium name="Ensembl"/>
        </authorList>
    </citation>
    <scope>IDENTIFICATION</scope>
</reference>
<dbReference type="Ensembl" id="ENSELUT00000034066.3">
    <property type="protein sequence ID" value="ENSELUP00000022990.1"/>
    <property type="gene ID" value="ENSELUG00000035651.1"/>
</dbReference>
<dbReference type="Gene3D" id="2.60.40.4060">
    <property type="entry name" value="Reeler domain"/>
    <property type="match status" value="1"/>
</dbReference>
<proteinExistence type="inferred from homology"/>
<evidence type="ECO:0000313" key="4">
    <source>
        <dbReference type="Ensembl" id="ENSELUP00000022990.1"/>
    </source>
</evidence>
<dbReference type="GO" id="GO:0016020">
    <property type="term" value="C:membrane"/>
    <property type="evidence" value="ECO:0007669"/>
    <property type="project" value="TreeGrafter"/>
</dbReference>
<reference evidence="4" key="2">
    <citation type="submission" date="2020-02" db="EMBL/GenBank/DDBJ databases">
        <title>Esox lucius (northern pike) genome, fEsoLuc1, primary haplotype.</title>
        <authorList>
            <person name="Myers G."/>
            <person name="Karagic N."/>
            <person name="Meyer A."/>
            <person name="Pippel M."/>
            <person name="Reichard M."/>
            <person name="Winkler S."/>
            <person name="Tracey A."/>
            <person name="Sims Y."/>
            <person name="Howe K."/>
            <person name="Rhie A."/>
            <person name="Formenti G."/>
            <person name="Durbin R."/>
            <person name="Fedrigo O."/>
            <person name="Jarvis E.D."/>
        </authorList>
    </citation>
    <scope>NUCLEOTIDE SEQUENCE [LARGE SCALE GENOMIC DNA]</scope>
</reference>
<dbReference type="OrthoDB" id="6418377at2759"/>
<protein>
    <recommendedName>
        <fullName evidence="3">Reelin domain-containing protein</fullName>
    </recommendedName>
</protein>
<dbReference type="STRING" id="8010.ENSELUP00000022990"/>
<reference evidence="4" key="4">
    <citation type="submission" date="2025-09" db="UniProtKB">
        <authorList>
            <consortium name="Ensembl"/>
        </authorList>
    </citation>
    <scope>IDENTIFICATION</scope>
</reference>
<evidence type="ECO:0000256" key="1">
    <source>
        <dbReference type="ARBA" id="ARBA00009195"/>
    </source>
</evidence>
<dbReference type="AlphaFoldDB" id="A0A3P8Z2M1"/>
<feature type="signal peptide" evidence="2">
    <location>
        <begin position="1"/>
        <end position="18"/>
    </location>
</feature>
<dbReference type="FunFam" id="2.60.40.4060:FF:000003">
    <property type="entry name" value="Ferric chelate reductase 1"/>
    <property type="match status" value="1"/>
</dbReference>
<dbReference type="CDD" id="cd08544">
    <property type="entry name" value="Reeler"/>
    <property type="match status" value="1"/>
</dbReference>
<dbReference type="InterPro" id="IPR042307">
    <property type="entry name" value="Reeler_sf"/>
</dbReference>
<feature type="chain" id="PRO_5018272912" description="Reelin domain-containing protein" evidence="2">
    <location>
        <begin position="19"/>
        <end position="195"/>
    </location>
</feature>
<comment type="similarity">
    <text evidence="1">Belongs to the FRRS1 family.</text>
</comment>
<dbReference type="Bgee" id="ENSELUG00000021853">
    <property type="expression patterns" value="Expressed in embryo and 14 other cell types or tissues"/>
</dbReference>
<dbReference type="GeneTree" id="ENSGT00940000165599"/>
<feature type="domain" description="Reelin" evidence="3">
    <location>
        <begin position="5"/>
        <end position="172"/>
    </location>
</feature>
<dbReference type="PROSITE" id="PS51019">
    <property type="entry name" value="REELIN"/>
    <property type="match status" value="1"/>
</dbReference>
<dbReference type="GeneID" id="105010882"/>
<dbReference type="RefSeq" id="XP_010868845.1">
    <property type="nucleotide sequence ID" value="XM_010870543.2"/>
</dbReference>
<dbReference type="KEGG" id="els:105010882"/>
<accession>A0A3P8Z2M1</accession>
<keyword evidence="5" id="KW-1185">Reference proteome</keyword>
<sequence length="195" mass="20900">MELLFVAVFLQLSSPCFGYPTGAPTSTCEDMMPRHAGVQPQPIPAPYTILTSARKFQTGKPVTVTITGSDYKGVLLEARSAASQTALGTWGNPPTNTKFLKCSGNAQGAITHANTNTKDSTTTFSWIPPNINSTIYFMATVAQERTVYWLNIRSETLTRESGGIDLAAGGHPGMAGQGFLKLFALCLLVLLITPR</sequence>
<dbReference type="Pfam" id="PF02014">
    <property type="entry name" value="Reeler"/>
    <property type="match status" value="1"/>
</dbReference>
<dbReference type="InterPro" id="IPR051237">
    <property type="entry name" value="Ferric-chelate_Red/DefProt"/>
</dbReference>
<reference evidence="5" key="1">
    <citation type="journal article" date="2014" name="PLoS ONE">
        <title>The genome and linkage map of the northern pike (Esox lucius): conserved synteny revealed between the salmonid sister group and the Neoteleostei.</title>
        <authorList>
            <person name="Rondeau E.B."/>
            <person name="Minkley D.R."/>
            <person name="Leong J.S."/>
            <person name="Messmer A.M."/>
            <person name="Jantzen J.R."/>
            <person name="von Schalburg K.R."/>
            <person name="Lemon C."/>
            <person name="Bird N.H."/>
            <person name="Koop B.F."/>
        </authorList>
    </citation>
    <scope>NUCLEOTIDE SEQUENCE</scope>
</reference>
<dbReference type="InterPro" id="IPR002861">
    <property type="entry name" value="Reeler_dom"/>
</dbReference>
<evidence type="ECO:0000256" key="2">
    <source>
        <dbReference type="SAM" id="SignalP"/>
    </source>
</evidence>
<organism evidence="4 5">
    <name type="scientific">Esox lucius</name>
    <name type="common">Northern pike</name>
    <dbReference type="NCBI Taxonomy" id="8010"/>
    <lineage>
        <taxon>Eukaryota</taxon>
        <taxon>Metazoa</taxon>
        <taxon>Chordata</taxon>
        <taxon>Craniata</taxon>
        <taxon>Vertebrata</taxon>
        <taxon>Euteleostomi</taxon>
        <taxon>Actinopterygii</taxon>
        <taxon>Neopterygii</taxon>
        <taxon>Teleostei</taxon>
        <taxon>Protacanthopterygii</taxon>
        <taxon>Esociformes</taxon>
        <taxon>Esocidae</taxon>
        <taxon>Esox</taxon>
    </lineage>
</organism>